<feature type="domain" description="EamA" evidence="7">
    <location>
        <begin position="1"/>
        <end position="129"/>
    </location>
</feature>
<feature type="transmembrane region" description="Helical" evidence="6">
    <location>
        <begin position="169"/>
        <end position="189"/>
    </location>
</feature>
<comment type="caution">
    <text evidence="8">The sequence shown here is derived from an EMBL/GenBank/DDBJ whole genome shotgun (WGS) entry which is preliminary data.</text>
</comment>
<evidence type="ECO:0000256" key="3">
    <source>
        <dbReference type="ARBA" id="ARBA00022692"/>
    </source>
</evidence>
<keyword evidence="4 6" id="KW-1133">Transmembrane helix</keyword>
<feature type="transmembrane region" description="Helical" evidence="6">
    <location>
        <begin position="84"/>
        <end position="106"/>
    </location>
</feature>
<dbReference type="GO" id="GO:0016020">
    <property type="term" value="C:membrane"/>
    <property type="evidence" value="ECO:0007669"/>
    <property type="project" value="UniProtKB-SubCell"/>
</dbReference>
<dbReference type="EMBL" id="LAYZ01000002">
    <property type="protein sequence ID" value="KKK34909.1"/>
    <property type="molecule type" value="Genomic_DNA"/>
</dbReference>
<organism evidence="8 9">
    <name type="scientific">Salinicoccus sediminis</name>
    <dbReference type="NCBI Taxonomy" id="1432562"/>
    <lineage>
        <taxon>Bacteria</taxon>
        <taxon>Bacillati</taxon>
        <taxon>Bacillota</taxon>
        <taxon>Bacilli</taxon>
        <taxon>Bacillales</taxon>
        <taxon>Staphylococcaceae</taxon>
        <taxon>Salinicoccus</taxon>
    </lineage>
</organism>
<comment type="similarity">
    <text evidence="2">Belongs to the EamA transporter family.</text>
</comment>
<dbReference type="PATRIC" id="fig|1432562.3.peg.869"/>
<dbReference type="InterPro" id="IPR037185">
    <property type="entry name" value="EmrE-like"/>
</dbReference>
<dbReference type="InterPro" id="IPR050638">
    <property type="entry name" value="AA-Vitamin_Transporters"/>
</dbReference>
<keyword evidence="5 6" id="KW-0472">Membrane</keyword>
<evidence type="ECO:0000256" key="1">
    <source>
        <dbReference type="ARBA" id="ARBA00004127"/>
    </source>
</evidence>
<evidence type="ECO:0000259" key="7">
    <source>
        <dbReference type="Pfam" id="PF00892"/>
    </source>
</evidence>
<feature type="domain" description="EamA" evidence="7">
    <location>
        <begin position="140"/>
        <end position="273"/>
    </location>
</feature>
<dbReference type="InterPro" id="IPR000620">
    <property type="entry name" value="EamA_dom"/>
</dbReference>
<reference evidence="8 9" key="1">
    <citation type="submission" date="2015-04" db="EMBL/GenBank/DDBJ databases">
        <title>Taxonomic description and genome sequence of Salinicoccus sediminis sp. nov., a novel hyper halotolerant bacterium isolated from marine sediment.</title>
        <authorList>
            <person name="Mathan Kumar R."/>
            <person name="Kaur G."/>
            <person name="Kumar N."/>
            <person name="Kumar A."/>
            <person name="Singh N.K."/>
            <person name="Kaur N."/>
            <person name="Mayilraj S."/>
        </authorList>
    </citation>
    <scope>NUCLEOTIDE SEQUENCE [LARGE SCALE GENOMIC DNA]</scope>
    <source>
        <strain evidence="8 9">SV-16</strain>
    </source>
</reference>
<accession>A0A0M2SJQ5</accession>
<evidence type="ECO:0000256" key="5">
    <source>
        <dbReference type="ARBA" id="ARBA00023136"/>
    </source>
</evidence>
<evidence type="ECO:0000313" key="8">
    <source>
        <dbReference type="EMBL" id="KKK34909.1"/>
    </source>
</evidence>
<gene>
    <name evidence="8" type="ORF">WN59_04450</name>
</gene>
<dbReference type="Proteomes" id="UP000034287">
    <property type="component" value="Unassembled WGS sequence"/>
</dbReference>
<feature type="transmembrane region" description="Helical" evidence="6">
    <location>
        <begin position="256"/>
        <end position="274"/>
    </location>
</feature>
<name>A0A0M2SJQ5_9STAP</name>
<feature type="transmembrane region" description="Helical" evidence="6">
    <location>
        <begin position="113"/>
        <end position="130"/>
    </location>
</feature>
<keyword evidence="3 6" id="KW-0812">Transmembrane</keyword>
<dbReference type="PANTHER" id="PTHR32322">
    <property type="entry name" value="INNER MEMBRANE TRANSPORTER"/>
    <property type="match status" value="1"/>
</dbReference>
<feature type="transmembrane region" description="Helical" evidence="6">
    <location>
        <begin position="142"/>
        <end position="162"/>
    </location>
</feature>
<dbReference type="SUPFAM" id="SSF103481">
    <property type="entry name" value="Multidrug resistance efflux transporter EmrE"/>
    <property type="match status" value="2"/>
</dbReference>
<sequence>MILSAAVLWGTVGTAKTFAPAGADSISIGAMRLLVGGLVLMAVAILMGKMTLKGWPLKSVLLAALSMALFQPFFFIAVSLTGVAVGTVTAIGSAPVFSGMIEWVVFKTRPAGVWWLSTFLAVTGCIILMFNSSAVTVDPLGILSALGAGVSFASFTILNSGLVKNHHPIASAAIIFMTSAIMLSPFILIYDSSWLLETEGFLAAMHIGVLATGLAYYLFAVGLRNVKSSTAVTLSLAEPLTASLLGVFLVGEILDSWSWTGLLMLLMGIVLLVVRPWRKRAGAEA</sequence>
<feature type="transmembrane region" description="Helical" evidence="6">
    <location>
        <begin position="59"/>
        <end position="78"/>
    </location>
</feature>
<dbReference type="Pfam" id="PF00892">
    <property type="entry name" value="EamA"/>
    <property type="match status" value="2"/>
</dbReference>
<evidence type="ECO:0000256" key="2">
    <source>
        <dbReference type="ARBA" id="ARBA00007362"/>
    </source>
</evidence>
<comment type="subcellular location">
    <subcellularLocation>
        <location evidence="1">Endomembrane system</location>
        <topology evidence="1">Multi-pass membrane protein</topology>
    </subcellularLocation>
</comment>
<feature type="transmembrane region" description="Helical" evidence="6">
    <location>
        <begin position="231"/>
        <end position="250"/>
    </location>
</feature>
<feature type="transmembrane region" description="Helical" evidence="6">
    <location>
        <begin position="25"/>
        <end position="47"/>
    </location>
</feature>
<dbReference type="AlphaFoldDB" id="A0A0M2SJQ5"/>
<evidence type="ECO:0000256" key="4">
    <source>
        <dbReference type="ARBA" id="ARBA00022989"/>
    </source>
</evidence>
<evidence type="ECO:0000313" key="9">
    <source>
        <dbReference type="Proteomes" id="UP000034287"/>
    </source>
</evidence>
<dbReference type="PANTHER" id="PTHR32322:SF2">
    <property type="entry name" value="EAMA DOMAIN-CONTAINING PROTEIN"/>
    <property type="match status" value="1"/>
</dbReference>
<evidence type="ECO:0000256" key="6">
    <source>
        <dbReference type="SAM" id="Phobius"/>
    </source>
</evidence>
<proteinExistence type="inferred from homology"/>
<protein>
    <submittedName>
        <fullName evidence="8">Transporter</fullName>
    </submittedName>
</protein>
<dbReference type="OrthoDB" id="9787117at2"/>
<dbReference type="STRING" id="1432562.WN59_04450"/>
<feature type="transmembrane region" description="Helical" evidence="6">
    <location>
        <begin position="201"/>
        <end position="219"/>
    </location>
</feature>
<keyword evidence="9" id="KW-1185">Reference proteome</keyword>